<evidence type="ECO:0000256" key="1">
    <source>
        <dbReference type="ARBA" id="ARBA00002324"/>
    </source>
</evidence>
<dbReference type="AlphaFoldDB" id="A0A7C0WUH1"/>
<comment type="similarity">
    <text evidence="3 11">Belongs to the NadD family.</text>
</comment>
<name>A0A7C0WUH1_9BACT</name>
<dbReference type="UniPathway" id="UPA00253">
    <property type="reaction ID" value="UER00332"/>
</dbReference>
<comment type="caution">
    <text evidence="13">The sequence shown here is derived from an EMBL/GenBank/DDBJ whole genome shotgun (WGS) entry which is preliminary data.</text>
</comment>
<evidence type="ECO:0000256" key="11">
    <source>
        <dbReference type="HAMAP-Rule" id="MF_00244"/>
    </source>
</evidence>
<comment type="function">
    <text evidence="1 11">Catalyzes the reversible adenylation of nicotinate mononucleotide (NaMN) to nicotinic acid adenine dinucleotide (NaAD).</text>
</comment>
<dbReference type="CDD" id="cd02165">
    <property type="entry name" value="NMNAT"/>
    <property type="match status" value="1"/>
</dbReference>
<dbReference type="GO" id="GO:0005524">
    <property type="term" value="F:ATP binding"/>
    <property type="evidence" value="ECO:0007669"/>
    <property type="project" value="UniProtKB-KW"/>
</dbReference>
<dbReference type="InterPro" id="IPR004821">
    <property type="entry name" value="Cyt_trans-like"/>
</dbReference>
<dbReference type="PANTHER" id="PTHR39321">
    <property type="entry name" value="NICOTINATE-NUCLEOTIDE ADENYLYLTRANSFERASE-RELATED"/>
    <property type="match status" value="1"/>
</dbReference>
<evidence type="ECO:0000256" key="7">
    <source>
        <dbReference type="ARBA" id="ARBA00022741"/>
    </source>
</evidence>
<dbReference type="NCBIfam" id="NF000840">
    <property type="entry name" value="PRK00071.1-3"/>
    <property type="match status" value="1"/>
</dbReference>
<keyword evidence="9 11" id="KW-0520">NAD</keyword>
<proteinExistence type="inferred from homology"/>
<dbReference type="EC" id="2.7.7.18" evidence="11"/>
<evidence type="ECO:0000256" key="10">
    <source>
        <dbReference type="ARBA" id="ARBA00048721"/>
    </source>
</evidence>
<keyword evidence="6 11" id="KW-0548">Nucleotidyltransferase</keyword>
<evidence type="ECO:0000256" key="2">
    <source>
        <dbReference type="ARBA" id="ARBA00005019"/>
    </source>
</evidence>
<dbReference type="Gene3D" id="3.40.50.620">
    <property type="entry name" value="HUPs"/>
    <property type="match status" value="1"/>
</dbReference>
<comment type="catalytic activity">
    <reaction evidence="10 11">
        <text>nicotinate beta-D-ribonucleotide + ATP + H(+) = deamido-NAD(+) + diphosphate</text>
        <dbReference type="Rhea" id="RHEA:22860"/>
        <dbReference type="ChEBI" id="CHEBI:15378"/>
        <dbReference type="ChEBI" id="CHEBI:30616"/>
        <dbReference type="ChEBI" id="CHEBI:33019"/>
        <dbReference type="ChEBI" id="CHEBI:57502"/>
        <dbReference type="ChEBI" id="CHEBI:58437"/>
        <dbReference type="EC" id="2.7.7.18"/>
    </reaction>
</comment>
<dbReference type="Proteomes" id="UP000886355">
    <property type="component" value="Unassembled WGS sequence"/>
</dbReference>
<feature type="domain" description="Cytidyltransferase-like" evidence="12">
    <location>
        <begin position="26"/>
        <end position="205"/>
    </location>
</feature>
<dbReference type="PANTHER" id="PTHR39321:SF3">
    <property type="entry name" value="PHOSPHOPANTETHEINE ADENYLYLTRANSFERASE"/>
    <property type="match status" value="1"/>
</dbReference>
<dbReference type="SUPFAM" id="SSF52374">
    <property type="entry name" value="Nucleotidylyl transferase"/>
    <property type="match status" value="1"/>
</dbReference>
<reference evidence="13" key="1">
    <citation type="journal article" date="2020" name="mSystems">
        <title>Genome- and Community-Level Interaction Insights into Carbon Utilization and Element Cycling Functions of Hydrothermarchaeota in Hydrothermal Sediment.</title>
        <authorList>
            <person name="Zhou Z."/>
            <person name="Liu Y."/>
            <person name="Xu W."/>
            <person name="Pan J."/>
            <person name="Luo Z.H."/>
            <person name="Li M."/>
        </authorList>
    </citation>
    <scope>NUCLEOTIDE SEQUENCE [LARGE SCALE GENOMIC DNA]</scope>
    <source>
        <strain evidence="13">HyVt-19</strain>
    </source>
</reference>
<keyword evidence="4 11" id="KW-0662">Pyridine nucleotide biosynthesis</keyword>
<dbReference type="Pfam" id="PF01467">
    <property type="entry name" value="CTP_transf_like"/>
    <property type="match status" value="1"/>
</dbReference>
<keyword evidence="8 11" id="KW-0067">ATP-binding</keyword>
<dbReference type="InterPro" id="IPR014729">
    <property type="entry name" value="Rossmann-like_a/b/a_fold"/>
</dbReference>
<evidence type="ECO:0000256" key="8">
    <source>
        <dbReference type="ARBA" id="ARBA00022840"/>
    </source>
</evidence>
<dbReference type="EMBL" id="DQZW01000053">
    <property type="protein sequence ID" value="HDL89486.1"/>
    <property type="molecule type" value="Genomic_DNA"/>
</dbReference>
<dbReference type="GO" id="GO:0009435">
    <property type="term" value="P:NAD+ biosynthetic process"/>
    <property type="evidence" value="ECO:0007669"/>
    <property type="project" value="UniProtKB-UniRule"/>
</dbReference>
<comment type="pathway">
    <text evidence="2 11">Cofactor biosynthesis; NAD(+) biosynthesis; deamido-NAD(+) from nicotinate D-ribonucleotide: step 1/1.</text>
</comment>
<evidence type="ECO:0000259" key="12">
    <source>
        <dbReference type="Pfam" id="PF01467"/>
    </source>
</evidence>
<dbReference type="InterPro" id="IPR005248">
    <property type="entry name" value="NadD/NMNAT"/>
</dbReference>
<sequence length="235" mass="26922">METVKLERNIGLLSDGVAFVKEKVGILGGAFNPIHLAHLRVVEEVAEYLELKKFLFIPAYHPPHKPLKGLVSFEHRLKMVKLAVEGHPFFEASDIEKRLGGISYTVRTLRALSGGNVELFCLIGADAFLEIETWWNYRELFELASIVVMTRPGHSEEALRRLLHEKVSGEFRWIAGERRYSHSRLKSVFILPVTNLDISSSRIRESLRQGKSVRFLVPDRVLEYIVKERLYLNGV</sequence>
<evidence type="ECO:0000256" key="4">
    <source>
        <dbReference type="ARBA" id="ARBA00022642"/>
    </source>
</evidence>
<keyword evidence="7 11" id="KW-0547">Nucleotide-binding</keyword>
<keyword evidence="5 11" id="KW-0808">Transferase</keyword>
<evidence type="ECO:0000256" key="3">
    <source>
        <dbReference type="ARBA" id="ARBA00009014"/>
    </source>
</evidence>
<dbReference type="HAMAP" id="MF_00244">
    <property type="entry name" value="NaMN_adenylyltr"/>
    <property type="match status" value="1"/>
</dbReference>
<evidence type="ECO:0000256" key="6">
    <source>
        <dbReference type="ARBA" id="ARBA00022695"/>
    </source>
</evidence>
<evidence type="ECO:0000313" key="13">
    <source>
        <dbReference type="EMBL" id="HDL89486.1"/>
    </source>
</evidence>
<organism evidence="13">
    <name type="scientific">Thermodesulforhabdus norvegica</name>
    <dbReference type="NCBI Taxonomy" id="39841"/>
    <lineage>
        <taxon>Bacteria</taxon>
        <taxon>Pseudomonadati</taxon>
        <taxon>Thermodesulfobacteriota</taxon>
        <taxon>Syntrophobacteria</taxon>
        <taxon>Syntrophobacterales</taxon>
        <taxon>Thermodesulforhabdaceae</taxon>
        <taxon>Thermodesulforhabdus</taxon>
    </lineage>
</organism>
<evidence type="ECO:0000256" key="9">
    <source>
        <dbReference type="ARBA" id="ARBA00023027"/>
    </source>
</evidence>
<protein>
    <recommendedName>
        <fullName evidence="11">Probable nicotinate-nucleotide adenylyltransferase</fullName>
        <ecNumber evidence="11">2.7.7.18</ecNumber>
    </recommendedName>
    <alternativeName>
        <fullName evidence="11">Deamido-NAD(+) diphosphorylase</fullName>
    </alternativeName>
    <alternativeName>
        <fullName evidence="11">Deamido-NAD(+) pyrophosphorylase</fullName>
    </alternativeName>
    <alternativeName>
        <fullName evidence="11">Nicotinate mononucleotide adenylyltransferase</fullName>
        <shortName evidence="11">NaMN adenylyltransferase</shortName>
    </alternativeName>
</protein>
<dbReference type="NCBIfam" id="TIGR00482">
    <property type="entry name" value="nicotinate (nicotinamide) nucleotide adenylyltransferase"/>
    <property type="match status" value="1"/>
</dbReference>
<evidence type="ECO:0000256" key="5">
    <source>
        <dbReference type="ARBA" id="ARBA00022679"/>
    </source>
</evidence>
<dbReference type="GO" id="GO:0004515">
    <property type="term" value="F:nicotinate-nucleotide adenylyltransferase activity"/>
    <property type="evidence" value="ECO:0007669"/>
    <property type="project" value="UniProtKB-UniRule"/>
</dbReference>
<gene>
    <name evidence="11 13" type="primary">nadD</name>
    <name evidence="13" type="ORF">ENG14_01110</name>
</gene>
<accession>A0A7C0WUH1</accession>
<dbReference type="NCBIfam" id="TIGR00125">
    <property type="entry name" value="cyt_tran_rel"/>
    <property type="match status" value="1"/>
</dbReference>